<protein>
    <recommendedName>
        <fullName evidence="4">DoxX family protein</fullName>
    </recommendedName>
</protein>
<organism evidence="2 3">
    <name type="scientific">Spirosoma aureum</name>
    <dbReference type="NCBI Taxonomy" id="2692134"/>
    <lineage>
        <taxon>Bacteria</taxon>
        <taxon>Pseudomonadati</taxon>
        <taxon>Bacteroidota</taxon>
        <taxon>Cytophagia</taxon>
        <taxon>Cytophagales</taxon>
        <taxon>Cytophagaceae</taxon>
        <taxon>Spirosoma</taxon>
    </lineage>
</organism>
<evidence type="ECO:0000313" key="2">
    <source>
        <dbReference type="EMBL" id="QIP15140.1"/>
    </source>
</evidence>
<dbReference type="KEGG" id="spib:G8759_22200"/>
<dbReference type="AlphaFoldDB" id="A0A6G9ARV3"/>
<keyword evidence="1" id="KW-0472">Membrane</keyword>
<evidence type="ECO:0008006" key="4">
    <source>
        <dbReference type="Google" id="ProtNLM"/>
    </source>
</evidence>
<dbReference type="RefSeq" id="WP_167212603.1">
    <property type="nucleotide sequence ID" value="NZ_CP050063.1"/>
</dbReference>
<keyword evidence="1" id="KW-1133">Transmembrane helix</keyword>
<sequence>MDTLDTLLTIAYVVVNIFSVTQLIGSYRWPAITRVLFFLLFSLAAFVNIRNALETPWVYQSYADYAVPMYSRFILGPFDSFTTPIVLSIGIGQILIAFSMFMKGDWFRLGCLGGLVFCVAIAPLGFGSAFPSSLLFAMAFYQLFQSQNPKPIRKIRKSGRVLLPVD</sequence>
<dbReference type="EMBL" id="CP050063">
    <property type="protein sequence ID" value="QIP15140.1"/>
    <property type="molecule type" value="Genomic_DNA"/>
</dbReference>
<keyword evidence="1" id="KW-0812">Transmembrane</keyword>
<gene>
    <name evidence="2" type="ORF">G8759_22200</name>
</gene>
<proteinExistence type="predicted"/>
<keyword evidence="3" id="KW-1185">Reference proteome</keyword>
<reference evidence="2 3" key="1">
    <citation type="submission" date="2020-03" db="EMBL/GenBank/DDBJ databases">
        <authorList>
            <person name="Kim M.K."/>
        </authorList>
    </citation>
    <scope>NUCLEOTIDE SEQUENCE [LARGE SCALE GENOMIC DNA]</scope>
    <source>
        <strain evidence="2 3">BT328</strain>
    </source>
</reference>
<feature type="transmembrane region" description="Helical" evidence="1">
    <location>
        <begin position="31"/>
        <end position="49"/>
    </location>
</feature>
<feature type="transmembrane region" description="Helical" evidence="1">
    <location>
        <begin position="114"/>
        <end position="141"/>
    </location>
</feature>
<feature type="transmembrane region" description="Helical" evidence="1">
    <location>
        <begin position="81"/>
        <end position="102"/>
    </location>
</feature>
<accession>A0A6G9ARV3</accession>
<evidence type="ECO:0000313" key="3">
    <source>
        <dbReference type="Proteomes" id="UP000501802"/>
    </source>
</evidence>
<feature type="transmembrane region" description="Helical" evidence="1">
    <location>
        <begin position="6"/>
        <end position="24"/>
    </location>
</feature>
<dbReference type="Proteomes" id="UP000501802">
    <property type="component" value="Chromosome"/>
</dbReference>
<name>A0A6G9ARV3_9BACT</name>
<evidence type="ECO:0000256" key="1">
    <source>
        <dbReference type="SAM" id="Phobius"/>
    </source>
</evidence>